<feature type="transmembrane region" description="Helical" evidence="1">
    <location>
        <begin position="13"/>
        <end position="34"/>
    </location>
</feature>
<keyword evidence="3" id="KW-1185">Reference proteome</keyword>
<evidence type="ECO:0000313" key="3">
    <source>
        <dbReference type="Proteomes" id="UP000677082"/>
    </source>
</evidence>
<keyword evidence="1" id="KW-1133">Transmembrane helix</keyword>
<proteinExistence type="predicted"/>
<reference evidence="2 3" key="1">
    <citation type="submission" date="2021-03" db="EMBL/GenBank/DDBJ databases">
        <title>Whole genome shotgun sequence of Actinoplanes toevensis NBRC 105298.</title>
        <authorList>
            <person name="Komaki H."/>
            <person name="Tamura T."/>
        </authorList>
    </citation>
    <scope>NUCLEOTIDE SEQUENCE [LARGE SCALE GENOMIC DNA]</scope>
    <source>
        <strain evidence="2 3">NBRC 105298</strain>
    </source>
</reference>
<evidence type="ECO:0000256" key="1">
    <source>
        <dbReference type="SAM" id="Phobius"/>
    </source>
</evidence>
<dbReference type="Proteomes" id="UP000677082">
    <property type="component" value="Unassembled WGS sequence"/>
</dbReference>
<keyword evidence="1" id="KW-0472">Membrane</keyword>
<dbReference type="EMBL" id="BOQN01000027">
    <property type="protein sequence ID" value="GIM90351.1"/>
    <property type="molecule type" value="Genomic_DNA"/>
</dbReference>
<protein>
    <submittedName>
        <fullName evidence="2">Uncharacterized protein</fullName>
    </submittedName>
</protein>
<dbReference type="AlphaFoldDB" id="A0A919W7T9"/>
<comment type="caution">
    <text evidence="2">The sequence shown here is derived from an EMBL/GenBank/DDBJ whole genome shotgun (WGS) entry which is preliminary data.</text>
</comment>
<gene>
    <name evidence="2" type="ORF">Ato02nite_021440</name>
</gene>
<dbReference type="RefSeq" id="WP_213006287.1">
    <property type="nucleotide sequence ID" value="NZ_BOQN01000027.1"/>
</dbReference>
<organism evidence="2 3">
    <name type="scientific">Paractinoplanes toevensis</name>
    <dbReference type="NCBI Taxonomy" id="571911"/>
    <lineage>
        <taxon>Bacteria</taxon>
        <taxon>Bacillati</taxon>
        <taxon>Actinomycetota</taxon>
        <taxon>Actinomycetes</taxon>
        <taxon>Micromonosporales</taxon>
        <taxon>Micromonosporaceae</taxon>
        <taxon>Paractinoplanes</taxon>
    </lineage>
</organism>
<sequence length="73" mass="7797">MTALELLFAVDRLSLFVLGFALGLIGAGLIGMGLRRRDRRAEKRRAAAWDADVKTALEPVSAFTPGVAKVGGR</sequence>
<accession>A0A919W7T9</accession>
<name>A0A919W7T9_9ACTN</name>
<evidence type="ECO:0000313" key="2">
    <source>
        <dbReference type="EMBL" id="GIM90351.1"/>
    </source>
</evidence>
<keyword evidence="1" id="KW-0812">Transmembrane</keyword>